<feature type="domain" description="Centrosomin N-terminal motif 1" evidence="4">
    <location>
        <begin position="89"/>
        <end position="161"/>
    </location>
</feature>
<dbReference type="GO" id="GO:0043015">
    <property type="term" value="F:gamma-tubulin binding"/>
    <property type="evidence" value="ECO:0007669"/>
    <property type="project" value="TreeGrafter"/>
</dbReference>
<keyword evidence="6" id="KW-1185">Reference proteome</keyword>
<name>A0A167I8V7_CALVF</name>
<feature type="region of interest" description="Disordered" evidence="3">
    <location>
        <begin position="1"/>
        <end position="97"/>
    </location>
</feature>
<comment type="subcellular location">
    <subcellularLocation>
        <location evidence="1">Cytoplasm</location>
    </subcellularLocation>
</comment>
<dbReference type="GO" id="GO:0035371">
    <property type="term" value="C:microtubule plus-end"/>
    <property type="evidence" value="ECO:0007669"/>
    <property type="project" value="TreeGrafter"/>
</dbReference>
<dbReference type="OrthoDB" id="10255000at2759"/>
<evidence type="ECO:0000259" key="4">
    <source>
        <dbReference type="Pfam" id="PF07989"/>
    </source>
</evidence>
<evidence type="ECO:0000256" key="2">
    <source>
        <dbReference type="ARBA" id="ARBA00022490"/>
    </source>
</evidence>
<protein>
    <recommendedName>
        <fullName evidence="4">Centrosomin N-terminal motif 1 domain-containing protein</fullName>
    </recommendedName>
</protein>
<feature type="compositionally biased region" description="Polar residues" evidence="3">
    <location>
        <begin position="1"/>
        <end position="11"/>
    </location>
</feature>
<dbReference type="Proteomes" id="UP000076738">
    <property type="component" value="Unassembled WGS sequence"/>
</dbReference>
<dbReference type="EMBL" id="KV417311">
    <property type="protein sequence ID" value="KZO92407.1"/>
    <property type="molecule type" value="Genomic_DNA"/>
</dbReference>
<proteinExistence type="predicted"/>
<dbReference type="InterPro" id="IPR012943">
    <property type="entry name" value="Cnn_1N"/>
</dbReference>
<evidence type="ECO:0000313" key="5">
    <source>
        <dbReference type="EMBL" id="KZO92407.1"/>
    </source>
</evidence>
<dbReference type="GO" id="GO:0008017">
    <property type="term" value="F:microtubule binding"/>
    <property type="evidence" value="ECO:0007669"/>
    <property type="project" value="TreeGrafter"/>
</dbReference>
<organism evidence="5 6">
    <name type="scientific">Calocera viscosa (strain TUFC12733)</name>
    <dbReference type="NCBI Taxonomy" id="1330018"/>
    <lineage>
        <taxon>Eukaryota</taxon>
        <taxon>Fungi</taxon>
        <taxon>Dikarya</taxon>
        <taxon>Basidiomycota</taxon>
        <taxon>Agaricomycotina</taxon>
        <taxon>Dacrymycetes</taxon>
        <taxon>Dacrymycetales</taxon>
        <taxon>Dacrymycetaceae</taxon>
        <taxon>Calocera</taxon>
    </lineage>
</organism>
<evidence type="ECO:0000313" key="6">
    <source>
        <dbReference type="Proteomes" id="UP000076738"/>
    </source>
</evidence>
<dbReference type="GO" id="GO:0001578">
    <property type="term" value="P:microtubule bundle formation"/>
    <property type="evidence" value="ECO:0007669"/>
    <property type="project" value="TreeGrafter"/>
</dbReference>
<feature type="non-terminal residue" evidence="5">
    <location>
        <position position="169"/>
    </location>
</feature>
<dbReference type="GO" id="GO:0005815">
    <property type="term" value="C:microtubule organizing center"/>
    <property type="evidence" value="ECO:0007669"/>
    <property type="project" value="InterPro"/>
</dbReference>
<dbReference type="GO" id="GO:0090266">
    <property type="term" value="P:regulation of mitotic cell cycle spindle assembly checkpoint"/>
    <property type="evidence" value="ECO:0007669"/>
    <property type="project" value="TreeGrafter"/>
</dbReference>
<evidence type="ECO:0000256" key="3">
    <source>
        <dbReference type="SAM" id="MobiDB-lite"/>
    </source>
</evidence>
<keyword evidence="2" id="KW-0963">Cytoplasm</keyword>
<dbReference type="GO" id="GO:0007059">
    <property type="term" value="P:chromosome segregation"/>
    <property type="evidence" value="ECO:0007669"/>
    <property type="project" value="TreeGrafter"/>
</dbReference>
<dbReference type="AlphaFoldDB" id="A0A167I8V7"/>
<dbReference type="Pfam" id="PF07989">
    <property type="entry name" value="Cnn_1N"/>
    <property type="match status" value="1"/>
</dbReference>
<gene>
    <name evidence="5" type="ORF">CALVIDRAFT_487578</name>
</gene>
<dbReference type="PANTHER" id="PTHR46930:SF1">
    <property type="entry name" value="CDK5 REGULATORY SUBUNIT-ASSOCIATED PROTEIN 2"/>
    <property type="match status" value="1"/>
</dbReference>
<dbReference type="STRING" id="1330018.A0A167I8V7"/>
<dbReference type="GO" id="GO:0097431">
    <property type="term" value="C:mitotic spindle pole"/>
    <property type="evidence" value="ECO:0007669"/>
    <property type="project" value="TreeGrafter"/>
</dbReference>
<reference evidence="5 6" key="1">
    <citation type="journal article" date="2016" name="Mol. Biol. Evol.">
        <title>Comparative Genomics of Early-Diverging Mushroom-Forming Fungi Provides Insights into the Origins of Lignocellulose Decay Capabilities.</title>
        <authorList>
            <person name="Nagy L.G."/>
            <person name="Riley R."/>
            <person name="Tritt A."/>
            <person name="Adam C."/>
            <person name="Daum C."/>
            <person name="Floudas D."/>
            <person name="Sun H."/>
            <person name="Yadav J.S."/>
            <person name="Pangilinan J."/>
            <person name="Larsson K.H."/>
            <person name="Matsuura K."/>
            <person name="Barry K."/>
            <person name="Labutti K."/>
            <person name="Kuo R."/>
            <person name="Ohm R.A."/>
            <person name="Bhattacharya S.S."/>
            <person name="Shirouzu T."/>
            <person name="Yoshinaga Y."/>
            <person name="Martin F.M."/>
            <person name="Grigoriev I.V."/>
            <person name="Hibbett D.S."/>
        </authorList>
    </citation>
    <scope>NUCLEOTIDE SEQUENCE [LARGE SCALE GENOMIC DNA]</scope>
    <source>
        <strain evidence="5 6">TUFC12733</strain>
    </source>
</reference>
<dbReference type="GO" id="GO:0005737">
    <property type="term" value="C:cytoplasm"/>
    <property type="evidence" value="ECO:0007669"/>
    <property type="project" value="UniProtKB-SubCell"/>
</dbReference>
<dbReference type="InterPro" id="IPR042791">
    <property type="entry name" value="CDK5RAP2"/>
</dbReference>
<evidence type="ECO:0000256" key="1">
    <source>
        <dbReference type="ARBA" id="ARBA00004496"/>
    </source>
</evidence>
<feature type="compositionally biased region" description="Basic and acidic residues" evidence="3">
    <location>
        <begin position="32"/>
        <end position="41"/>
    </location>
</feature>
<sequence length="169" mass="18515">MTSSSTQSSEPIPTPGNGGSRRTSKNGLLGEDTPRAGAKDASDEDLPSTELSNSRLSGIWDDPVSASGGETRENGKDKDGKKGKKGQLTLREQEKAADRLEKDNFNLKLKVHFLEERLAEMSPEQIDAALKQNINLKIEVQSRGMELKKQKKLILELEKAVDRLQKATG</sequence>
<accession>A0A167I8V7</accession>
<dbReference type="GO" id="GO:0000132">
    <property type="term" value="P:establishment of mitotic spindle orientation"/>
    <property type="evidence" value="ECO:0007669"/>
    <property type="project" value="TreeGrafter"/>
</dbReference>
<dbReference type="PANTHER" id="PTHR46930">
    <property type="entry name" value="CDK5 REGULATORY SUBUNIT-ASSOCIATED PROTEIN 2"/>
    <property type="match status" value="1"/>
</dbReference>
<feature type="compositionally biased region" description="Basic and acidic residues" evidence="3">
    <location>
        <begin position="70"/>
        <end position="80"/>
    </location>
</feature>